<keyword evidence="1" id="KW-0732">Signal</keyword>
<dbReference type="InterPro" id="IPR008928">
    <property type="entry name" value="6-hairpin_glycosidase_sf"/>
</dbReference>
<feature type="chain" id="PRO_5009603751" evidence="1">
    <location>
        <begin position="23"/>
        <end position="544"/>
    </location>
</feature>
<dbReference type="RefSeq" id="WP_071135900.1">
    <property type="nucleotide sequence ID" value="NZ_LT608328.1"/>
</dbReference>
<dbReference type="SUPFAM" id="SSF48208">
    <property type="entry name" value="Six-hairpin glycosidases"/>
    <property type="match status" value="2"/>
</dbReference>
<keyword evidence="3" id="KW-1185">Reference proteome</keyword>
<sequence length="544" mass="62230">MKKLKIALLIILMAISTLQINAFENKDSLCTHKLILNEKNQIVPWYKPTVDGAAYAHVVKLATEFLRDVLPADEKSGLKLYYLYSAFNGPEMGEKTYSGRGSANNPACVFAGLTESLMKYSQYTGDRSYLEMIRGCLDFMLENGTTPLENWKWGGCPYASGNPGVPKFEGTSHYGGGGGDGHLFLEPDKVGEMGVAYLQFYQITEEKIYLDAALNCANALANNVREGNNKQSPWPFRTHARSGVVSEEYCSNVLPPIKLFDELARIESRIQLGSETQQRYKEVRDKVWKWLYHWDGPMRSYVWKGYFEDVEYDHENRNRVQITPMEMARYLIQYPEYDPFYKENVTSLIHYCNASFGTQNAWGYNAQCEQYFCMTPMGSHTARYASVCAMWYAHNKEEWYKNEAFENFNWATYCTAKTGYVSVGPEWPSSWFSDGYADYIKHFMDGLAAVPEWVPAGENHLLSSTSIVQRIDYNKGEIVYRTFMPASTEVLKLTAIPEKVTVEGKILKRDDLLKSSEGWSWEKLPNGGVLRIKHQEGRTVKISW</sequence>
<evidence type="ECO:0000256" key="1">
    <source>
        <dbReference type="SAM" id="SignalP"/>
    </source>
</evidence>
<dbReference type="STRING" id="1642646.ING2E5A_0336"/>
<dbReference type="GO" id="GO:0005975">
    <property type="term" value="P:carbohydrate metabolic process"/>
    <property type="evidence" value="ECO:0007669"/>
    <property type="project" value="InterPro"/>
</dbReference>
<gene>
    <name evidence="2" type="ORF">ING2E5A_0336</name>
</gene>
<dbReference type="KEGG" id="pmuc:ING2E5A_0336"/>
<organism evidence="2 3">
    <name type="scientific">Petrimonas mucosa</name>
    <dbReference type="NCBI Taxonomy" id="1642646"/>
    <lineage>
        <taxon>Bacteria</taxon>
        <taxon>Pseudomonadati</taxon>
        <taxon>Bacteroidota</taxon>
        <taxon>Bacteroidia</taxon>
        <taxon>Bacteroidales</taxon>
        <taxon>Dysgonomonadaceae</taxon>
        <taxon>Petrimonas</taxon>
    </lineage>
</organism>
<protein>
    <submittedName>
        <fullName evidence="2">Uncharacterized protein</fullName>
    </submittedName>
</protein>
<accession>A0A1G4G416</accession>
<feature type="signal peptide" evidence="1">
    <location>
        <begin position="1"/>
        <end position="22"/>
    </location>
</feature>
<name>A0A1G4G416_9BACT</name>
<proteinExistence type="predicted"/>
<evidence type="ECO:0000313" key="3">
    <source>
        <dbReference type="Proteomes" id="UP000178485"/>
    </source>
</evidence>
<reference evidence="2 3" key="1">
    <citation type="submission" date="2016-08" db="EMBL/GenBank/DDBJ databases">
        <authorList>
            <person name="Seilhamer J.J."/>
        </authorList>
    </citation>
    <scope>NUCLEOTIDE SEQUENCE [LARGE SCALE GENOMIC DNA]</scope>
    <source>
        <strain evidence="2">ING2-E5A</strain>
    </source>
</reference>
<evidence type="ECO:0000313" key="2">
    <source>
        <dbReference type="EMBL" id="SCM55409.1"/>
    </source>
</evidence>
<dbReference type="Proteomes" id="UP000178485">
    <property type="component" value="Chromosome i"/>
</dbReference>
<dbReference type="AlphaFoldDB" id="A0A1G4G416"/>
<dbReference type="EMBL" id="LT608328">
    <property type="protein sequence ID" value="SCM55409.1"/>
    <property type="molecule type" value="Genomic_DNA"/>
</dbReference>